<proteinExistence type="predicted"/>
<dbReference type="InterPro" id="IPR052035">
    <property type="entry name" value="ZnF_BED_domain_contain"/>
</dbReference>
<accession>A0A814IM61</accession>
<evidence type="ECO:0000256" key="5">
    <source>
        <dbReference type="ARBA" id="ARBA00023242"/>
    </source>
</evidence>
<dbReference type="OrthoDB" id="6582565at2759"/>
<dbReference type="InterPro" id="IPR012337">
    <property type="entry name" value="RNaseH-like_sf"/>
</dbReference>
<dbReference type="PANTHER" id="PTHR46481">
    <property type="entry name" value="ZINC FINGER BED DOMAIN-CONTAINING PROTEIN 4"/>
    <property type="match status" value="1"/>
</dbReference>
<reference evidence="7" key="1">
    <citation type="submission" date="2021-02" db="EMBL/GenBank/DDBJ databases">
        <authorList>
            <person name="Nowell W R."/>
        </authorList>
    </citation>
    <scope>NUCLEOTIDE SEQUENCE</scope>
    <source>
        <strain evidence="7">Ploen Becks lab</strain>
    </source>
</reference>
<evidence type="ECO:0000313" key="7">
    <source>
        <dbReference type="EMBL" id="CAF1026299.1"/>
    </source>
</evidence>
<dbReference type="Proteomes" id="UP000663879">
    <property type="component" value="Unassembled WGS sequence"/>
</dbReference>
<dbReference type="Pfam" id="PF05699">
    <property type="entry name" value="Dimer_Tnp_hAT"/>
    <property type="match status" value="1"/>
</dbReference>
<evidence type="ECO:0000256" key="3">
    <source>
        <dbReference type="ARBA" id="ARBA00022771"/>
    </source>
</evidence>
<evidence type="ECO:0000259" key="6">
    <source>
        <dbReference type="Pfam" id="PF05699"/>
    </source>
</evidence>
<keyword evidence="8" id="KW-1185">Reference proteome</keyword>
<dbReference type="GO" id="GO:0008270">
    <property type="term" value="F:zinc ion binding"/>
    <property type="evidence" value="ECO:0007669"/>
    <property type="project" value="UniProtKB-KW"/>
</dbReference>
<protein>
    <recommendedName>
        <fullName evidence="6">HAT C-terminal dimerisation domain-containing protein</fullName>
    </recommendedName>
</protein>
<dbReference type="AlphaFoldDB" id="A0A814IM61"/>
<organism evidence="7 8">
    <name type="scientific">Brachionus calyciflorus</name>
    <dbReference type="NCBI Taxonomy" id="104777"/>
    <lineage>
        <taxon>Eukaryota</taxon>
        <taxon>Metazoa</taxon>
        <taxon>Spiralia</taxon>
        <taxon>Gnathifera</taxon>
        <taxon>Rotifera</taxon>
        <taxon>Eurotatoria</taxon>
        <taxon>Monogononta</taxon>
        <taxon>Pseudotrocha</taxon>
        <taxon>Ploima</taxon>
        <taxon>Brachionidae</taxon>
        <taxon>Brachionus</taxon>
    </lineage>
</organism>
<dbReference type="GO" id="GO:0046983">
    <property type="term" value="F:protein dimerization activity"/>
    <property type="evidence" value="ECO:0007669"/>
    <property type="project" value="InterPro"/>
</dbReference>
<evidence type="ECO:0000256" key="4">
    <source>
        <dbReference type="ARBA" id="ARBA00022833"/>
    </source>
</evidence>
<dbReference type="PANTHER" id="PTHR46481:SF10">
    <property type="entry name" value="ZINC FINGER BED DOMAIN-CONTAINING PROTEIN 39"/>
    <property type="match status" value="1"/>
</dbReference>
<dbReference type="InterPro" id="IPR008906">
    <property type="entry name" value="HATC_C_dom"/>
</dbReference>
<dbReference type="SUPFAM" id="SSF53098">
    <property type="entry name" value="Ribonuclease H-like"/>
    <property type="match status" value="1"/>
</dbReference>
<keyword evidence="2" id="KW-0479">Metal-binding</keyword>
<evidence type="ECO:0000313" key="8">
    <source>
        <dbReference type="Proteomes" id="UP000663879"/>
    </source>
</evidence>
<feature type="domain" description="HAT C-terminal dimerisation" evidence="6">
    <location>
        <begin position="453"/>
        <end position="513"/>
    </location>
</feature>
<dbReference type="EMBL" id="CAJNOC010004567">
    <property type="protein sequence ID" value="CAF1026299.1"/>
    <property type="molecule type" value="Genomic_DNA"/>
</dbReference>
<comment type="subcellular location">
    <subcellularLocation>
        <location evidence="1">Nucleus</location>
    </subcellularLocation>
</comment>
<sequence>MSTPLKRVQEFSSKPLSVKKQKLVCNVCNKELDFMKRSSIVKHLESDKHVTNEAAYNSSRTLNFDEDPVHNFRRDLYLKPGFNVPSTTTVRRLLPKVYEEEYAHLKNFFNQAKVAIICDETTDSMGRSVFQVLLKKLDFNTDPNPKLIDTCFLETVDYSTISRAVVNALIKINVDFNNVMSFITDNASYMLKAFKTTIKTLMPNCTHVTCFAHIISLVGETWRSNLNNLDQTVANFKSIFSRSNYRKQRFLEFQKNEGVEKPQCFPAPVVTRWNTWFKAVKFISENFEISKKFVLEEIKLEDTLALNKLKLLFEESELEIEFKFVSQRCDKFKFAILRFEEQNLKTTKVYNLVSDLYFWLTGQLDTVVYDKPEENLLAKNLFKEAIAKLKKYMFDGSQPGMEFFKAARIFDPAQAIFFNANLSELKIPFNIYNGIVNEWPIYIGLIADLNIEDPENIDLEKWWCQQKNRLPNMFEYARWIINLPSTSCDSERALSKYKIALADNRQNMSDETILITNFLYFNTNRNLLNEANDNNDLSDNDEDFIALESDKEN</sequence>
<evidence type="ECO:0000256" key="1">
    <source>
        <dbReference type="ARBA" id="ARBA00004123"/>
    </source>
</evidence>
<gene>
    <name evidence="7" type="ORF">OXX778_LOCUS17636</name>
</gene>
<comment type="caution">
    <text evidence="7">The sequence shown here is derived from an EMBL/GenBank/DDBJ whole genome shotgun (WGS) entry which is preliminary data.</text>
</comment>
<dbReference type="GO" id="GO:0005634">
    <property type="term" value="C:nucleus"/>
    <property type="evidence" value="ECO:0007669"/>
    <property type="project" value="UniProtKB-SubCell"/>
</dbReference>
<keyword evidence="4" id="KW-0862">Zinc</keyword>
<evidence type="ECO:0000256" key="2">
    <source>
        <dbReference type="ARBA" id="ARBA00022723"/>
    </source>
</evidence>
<keyword evidence="3" id="KW-0863">Zinc-finger</keyword>
<name>A0A814IM61_9BILA</name>
<keyword evidence="5" id="KW-0539">Nucleus</keyword>